<evidence type="ECO:0000256" key="1">
    <source>
        <dbReference type="ARBA" id="ARBA00000251"/>
    </source>
</evidence>
<evidence type="ECO:0000256" key="8">
    <source>
        <dbReference type="SAM" id="SignalP"/>
    </source>
</evidence>
<keyword evidence="8" id="KW-0732">Signal</keyword>
<keyword evidence="10" id="KW-1185">Reference proteome</keyword>
<evidence type="ECO:0000256" key="3">
    <source>
        <dbReference type="ARBA" id="ARBA00022801"/>
    </source>
</evidence>
<proteinExistence type="inferred from homology"/>
<accession>A0AAY4DTY9</accession>
<dbReference type="PANTHER" id="PTHR11769:SF36">
    <property type="entry name" value="HYALURONIDASE"/>
    <property type="match status" value="1"/>
</dbReference>
<evidence type="ECO:0000256" key="2">
    <source>
        <dbReference type="ARBA" id="ARBA00008871"/>
    </source>
</evidence>
<name>A0AAY4DTY9_9TELE</name>
<evidence type="ECO:0000313" key="10">
    <source>
        <dbReference type="Proteomes" id="UP000694580"/>
    </source>
</evidence>
<dbReference type="InterPro" id="IPR017853">
    <property type="entry name" value="GH"/>
</dbReference>
<reference evidence="9" key="3">
    <citation type="submission" date="2025-09" db="UniProtKB">
        <authorList>
            <consortium name="Ensembl"/>
        </authorList>
    </citation>
    <scope>IDENTIFICATION</scope>
</reference>
<evidence type="ECO:0000256" key="7">
    <source>
        <dbReference type="SAM" id="MobiDB-lite"/>
    </source>
</evidence>
<keyword evidence="4" id="KW-1015">Disulfide bond</keyword>
<dbReference type="PRINTS" id="PR00846">
    <property type="entry name" value="GLHYDRLASE56"/>
</dbReference>
<comment type="catalytic activity">
    <reaction evidence="1 6">
        <text>Random hydrolysis of (1-&gt;4)-linkages between N-acetyl-beta-D-glucosamine and D-glucuronate residues in hyaluronate.</text>
        <dbReference type="EC" id="3.2.1.35"/>
    </reaction>
</comment>
<keyword evidence="3 6" id="KW-0378">Hydrolase</keyword>
<feature type="chain" id="PRO_5044326117" description="Hyaluronidase" evidence="8">
    <location>
        <begin position="35"/>
        <end position="495"/>
    </location>
</feature>
<dbReference type="Pfam" id="PF01630">
    <property type="entry name" value="Glyco_hydro_56"/>
    <property type="match status" value="1"/>
</dbReference>
<sequence>MWSSRNMAWRTCQCGWLCFTLFLTMALLSPLGLGGPASSPLLPGQPFMVMWGVPDKGCLGRPDPATFGMEWAGRVAVFYEDTMGLYPYFTAQNQPINGGLPQHTSLDLHLQRVERDLLDALPQEGAPGLGVLRWEEWAPQWQRNRGKLGKYQDSSRALLRGFFPDWTTEEVEKWAQVDFEAASQAIIMETLREVKRLRPQSLWGMAPYPNCYNSGLAQLTNYTGRCPAGEMALNDELIWLWKQSSALYPILSLDKLQPGTKGAWLYTSNQIREALRLAALAGTAYDLPVFPLVKMLYSSTGDFLSEADLVNSVGESAAMGAAGVIIWERNFSVKNQKSCAELADFVREVLGPYVVNVTTAVRLCGVSLCQGRGRCIRKNLEDPVYLHLPSSFRLLPERTDGVRPVGELDPIFLETWKRDFHCQFYEVLEGAIADQESGGPEVRTPSSPATLKPPSLNAQSAVTLTTVAPKTMDMSCATQTTPLLLLLLLSCVLSC</sequence>
<comment type="similarity">
    <text evidence="2 6">Belongs to the glycosyl hydrolase 56 family.</text>
</comment>
<dbReference type="GO" id="GO:0005975">
    <property type="term" value="P:carbohydrate metabolic process"/>
    <property type="evidence" value="ECO:0007669"/>
    <property type="project" value="InterPro"/>
</dbReference>
<dbReference type="InterPro" id="IPR018155">
    <property type="entry name" value="Hyaluronidase"/>
</dbReference>
<dbReference type="EC" id="3.2.1.35" evidence="6"/>
<evidence type="ECO:0000256" key="6">
    <source>
        <dbReference type="RuleBase" id="RU610713"/>
    </source>
</evidence>
<evidence type="ECO:0000256" key="5">
    <source>
        <dbReference type="ARBA" id="ARBA00023295"/>
    </source>
</evidence>
<dbReference type="GeneTree" id="ENSGT01020000230364"/>
<dbReference type="GO" id="GO:0031410">
    <property type="term" value="C:cytoplasmic vesicle"/>
    <property type="evidence" value="ECO:0007669"/>
    <property type="project" value="TreeGrafter"/>
</dbReference>
<dbReference type="Ensembl" id="ENSDCDT00010059228.1">
    <property type="protein sequence ID" value="ENSDCDP00010048873.1"/>
    <property type="gene ID" value="ENSDCDG00010029367.1"/>
</dbReference>
<feature type="region of interest" description="Disordered" evidence="7">
    <location>
        <begin position="436"/>
        <end position="455"/>
    </location>
</feature>
<dbReference type="GO" id="GO:0030214">
    <property type="term" value="P:hyaluronan catabolic process"/>
    <property type="evidence" value="ECO:0007669"/>
    <property type="project" value="TreeGrafter"/>
</dbReference>
<dbReference type="FunFam" id="3.20.20.70:FF:000065">
    <property type="entry name" value="Hyaluronidase"/>
    <property type="match status" value="1"/>
</dbReference>
<reference evidence="9 10" key="1">
    <citation type="submission" date="2020-06" db="EMBL/GenBank/DDBJ databases">
        <authorList>
            <consortium name="Wellcome Sanger Institute Data Sharing"/>
        </authorList>
    </citation>
    <scope>NUCLEOTIDE SEQUENCE [LARGE SCALE GENOMIC DNA]</scope>
</reference>
<gene>
    <name evidence="9" type="primary">si:dkey-72l14.3</name>
</gene>
<dbReference type="Proteomes" id="UP000694580">
    <property type="component" value="Chromosome 10"/>
</dbReference>
<evidence type="ECO:0000313" key="9">
    <source>
        <dbReference type="Ensembl" id="ENSDCDP00010048873.1"/>
    </source>
</evidence>
<keyword evidence="5 6" id="KW-0326">Glycosidase</keyword>
<protein>
    <recommendedName>
        <fullName evidence="6">Hyaluronidase</fullName>
        <ecNumber evidence="6">3.2.1.35</ecNumber>
    </recommendedName>
</protein>
<organism evidence="9 10">
    <name type="scientific">Denticeps clupeoides</name>
    <name type="common">denticle herring</name>
    <dbReference type="NCBI Taxonomy" id="299321"/>
    <lineage>
        <taxon>Eukaryota</taxon>
        <taxon>Metazoa</taxon>
        <taxon>Chordata</taxon>
        <taxon>Craniata</taxon>
        <taxon>Vertebrata</taxon>
        <taxon>Euteleostomi</taxon>
        <taxon>Actinopterygii</taxon>
        <taxon>Neopterygii</taxon>
        <taxon>Teleostei</taxon>
        <taxon>Clupei</taxon>
        <taxon>Clupeiformes</taxon>
        <taxon>Denticipitoidei</taxon>
        <taxon>Denticipitidae</taxon>
        <taxon>Denticeps</taxon>
    </lineage>
</organism>
<dbReference type="GO" id="GO:0004415">
    <property type="term" value="F:hyalurononglucosaminidase activity"/>
    <property type="evidence" value="ECO:0007669"/>
    <property type="project" value="UniProtKB-UniRule"/>
</dbReference>
<dbReference type="SUPFAM" id="SSF51445">
    <property type="entry name" value="(Trans)glycosidases"/>
    <property type="match status" value="1"/>
</dbReference>
<dbReference type="AlphaFoldDB" id="A0AAY4DTY9"/>
<dbReference type="Gene3D" id="3.20.20.70">
    <property type="entry name" value="Aldolase class I"/>
    <property type="match status" value="1"/>
</dbReference>
<dbReference type="InterPro" id="IPR013785">
    <property type="entry name" value="Aldolase_TIM"/>
</dbReference>
<feature type="signal peptide" evidence="8">
    <location>
        <begin position="1"/>
        <end position="34"/>
    </location>
</feature>
<reference evidence="9" key="2">
    <citation type="submission" date="2025-08" db="UniProtKB">
        <authorList>
            <consortium name="Ensembl"/>
        </authorList>
    </citation>
    <scope>IDENTIFICATION</scope>
</reference>
<evidence type="ECO:0000256" key="4">
    <source>
        <dbReference type="ARBA" id="ARBA00023157"/>
    </source>
</evidence>
<dbReference type="PANTHER" id="PTHR11769">
    <property type="entry name" value="HYALURONIDASE"/>
    <property type="match status" value="1"/>
</dbReference>